<evidence type="ECO:0000256" key="5">
    <source>
        <dbReference type="SAM" id="MobiDB-lite"/>
    </source>
</evidence>
<evidence type="ECO:0000256" key="4">
    <source>
        <dbReference type="ARBA" id="ARBA00023136"/>
    </source>
</evidence>
<feature type="transmembrane region" description="Helical" evidence="6">
    <location>
        <begin position="87"/>
        <end position="110"/>
    </location>
</feature>
<evidence type="ECO:0000313" key="9">
    <source>
        <dbReference type="Proteomes" id="UP000683000"/>
    </source>
</evidence>
<keyword evidence="3 6" id="KW-1133">Transmembrane helix</keyword>
<name>A0A8I2YXB2_9AGAM</name>
<dbReference type="InterPro" id="IPR004853">
    <property type="entry name" value="Sugar_P_trans_dom"/>
</dbReference>
<feature type="transmembrane region" description="Helical" evidence="6">
    <location>
        <begin position="55"/>
        <end position="75"/>
    </location>
</feature>
<feature type="transmembrane region" description="Helical" evidence="6">
    <location>
        <begin position="275"/>
        <end position="299"/>
    </location>
</feature>
<evidence type="ECO:0000256" key="3">
    <source>
        <dbReference type="ARBA" id="ARBA00022989"/>
    </source>
</evidence>
<dbReference type="PANTHER" id="PTHR11132">
    <property type="entry name" value="SOLUTE CARRIER FAMILY 35"/>
    <property type="match status" value="1"/>
</dbReference>
<keyword evidence="2 6" id="KW-0812">Transmembrane</keyword>
<feature type="region of interest" description="Disordered" evidence="5">
    <location>
        <begin position="1"/>
        <end position="36"/>
    </location>
</feature>
<feature type="transmembrane region" description="Helical" evidence="6">
    <location>
        <begin position="245"/>
        <end position="263"/>
    </location>
</feature>
<feature type="transmembrane region" description="Helical" evidence="6">
    <location>
        <begin position="205"/>
        <end position="224"/>
    </location>
</feature>
<dbReference type="OrthoDB" id="18894at2759"/>
<comment type="caution">
    <text evidence="8">The sequence shown here is derived from an EMBL/GenBank/DDBJ whole genome shotgun (WGS) entry which is preliminary data.</text>
</comment>
<dbReference type="InterPro" id="IPR037185">
    <property type="entry name" value="EmrE-like"/>
</dbReference>
<comment type="subcellular location">
    <subcellularLocation>
        <location evidence="1">Membrane</location>
        <topology evidence="1">Multi-pass membrane protein</topology>
    </subcellularLocation>
</comment>
<evidence type="ECO:0000313" key="8">
    <source>
        <dbReference type="EMBL" id="KAG6378337.1"/>
    </source>
</evidence>
<evidence type="ECO:0000256" key="2">
    <source>
        <dbReference type="ARBA" id="ARBA00022692"/>
    </source>
</evidence>
<feature type="transmembrane region" description="Helical" evidence="6">
    <location>
        <begin position="339"/>
        <end position="357"/>
    </location>
</feature>
<reference evidence="8" key="1">
    <citation type="submission" date="2021-03" db="EMBL/GenBank/DDBJ databases">
        <title>Evolutionary innovations through gain and loss of genes in the ectomycorrhizal Boletales.</title>
        <authorList>
            <person name="Wu G."/>
            <person name="Miyauchi S."/>
            <person name="Morin E."/>
            <person name="Yang Z.-L."/>
            <person name="Xu J."/>
            <person name="Martin F.M."/>
        </authorList>
    </citation>
    <scope>NUCLEOTIDE SEQUENCE</scope>
    <source>
        <strain evidence="8">BR01</strain>
    </source>
</reference>
<evidence type="ECO:0000259" key="7">
    <source>
        <dbReference type="Pfam" id="PF03151"/>
    </source>
</evidence>
<dbReference type="AlphaFoldDB" id="A0A8I2YXB2"/>
<keyword evidence="9" id="KW-1185">Reference proteome</keyword>
<evidence type="ECO:0000256" key="6">
    <source>
        <dbReference type="SAM" id="Phobius"/>
    </source>
</evidence>
<feature type="domain" description="Sugar phosphate transporter" evidence="7">
    <location>
        <begin position="59"/>
        <end position="355"/>
    </location>
</feature>
<proteinExistence type="predicted"/>
<dbReference type="Pfam" id="PF03151">
    <property type="entry name" value="TPT"/>
    <property type="match status" value="1"/>
</dbReference>
<feature type="compositionally biased region" description="Basic and acidic residues" evidence="5">
    <location>
        <begin position="1"/>
        <end position="12"/>
    </location>
</feature>
<dbReference type="InterPro" id="IPR050186">
    <property type="entry name" value="TPT_transporter"/>
</dbReference>
<protein>
    <submittedName>
        <fullName evidence="8">Triose-phosphate transporter family-domain-containing protein</fullName>
    </submittedName>
</protein>
<feature type="transmembrane region" description="Helical" evidence="6">
    <location>
        <begin position="155"/>
        <end position="175"/>
    </location>
</feature>
<dbReference type="SUPFAM" id="SSF103481">
    <property type="entry name" value="Multidrug resistance efflux transporter EmrE"/>
    <property type="match status" value="1"/>
</dbReference>
<accession>A0A8I2YXB2</accession>
<organism evidence="8 9">
    <name type="scientific">Boletus reticuloceps</name>
    <dbReference type="NCBI Taxonomy" id="495285"/>
    <lineage>
        <taxon>Eukaryota</taxon>
        <taxon>Fungi</taxon>
        <taxon>Dikarya</taxon>
        <taxon>Basidiomycota</taxon>
        <taxon>Agaricomycotina</taxon>
        <taxon>Agaricomycetes</taxon>
        <taxon>Agaricomycetidae</taxon>
        <taxon>Boletales</taxon>
        <taxon>Boletineae</taxon>
        <taxon>Boletaceae</taxon>
        <taxon>Boletoideae</taxon>
        <taxon>Boletus</taxon>
    </lineage>
</organism>
<keyword evidence="4 6" id="KW-0472">Membrane</keyword>
<feature type="transmembrane region" description="Helical" evidence="6">
    <location>
        <begin position="311"/>
        <end position="333"/>
    </location>
</feature>
<dbReference type="Proteomes" id="UP000683000">
    <property type="component" value="Unassembled WGS sequence"/>
</dbReference>
<evidence type="ECO:0000256" key="1">
    <source>
        <dbReference type="ARBA" id="ARBA00004141"/>
    </source>
</evidence>
<sequence>MAGIHRHPESSEHQPILSNAEHDTADGGEDSISDGEGNVHIASQEEKKSFWWRNALTNAFFILAWFLFATVLSVYNKWLFSPDHYNFPYPLFVTTIHMFIQFLLATLLRYTFSRRFVTDKRPTLRSYAIKATPPAVATGVDIGLSNVSLKTITLSFYTMCKSSSLIFVLLFAFLFRLEQFSVRLVVVMLIIFTGVLLMVASETAFVLSGFLLVGFASVCSGLRWSLTQVAMQDKSMGLDNPPSTIFWLSPATAVTVAVISIAWEGWVSVFSTPFFATVSSGVNTLLMFIAPGILAFCMVLSEYYIIQRAGVIPMSIAGIAKEVSTITISAWFFGDELTPVNITGVVITVCGIALFTYHKYRKTVDSHVALDEHGNVIQLNGESRSDQGWNMTMM</sequence>
<dbReference type="EMBL" id="JAGFBS010000007">
    <property type="protein sequence ID" value="KAG6378337.1"/>
    <property type="molecule type" value="Genomic_DNA"/>
</dbReference>
<dbReference type="GO" id="GO:0016020">
    <property type="term" value="C:membrane"/>
    <property type="evidence" value="ECO:0007669"/>
    <property type="project" value="UniProtKB-SubCell"/>
</dbReference>
<gene>
    <name evidence="8" type="ORF">JVT61DRAFT_14061</name>
</gene>
<feature type="transmembrane region" description="Helical" evidence="6">
    <location>
        <begin position="131"/>
        <end position="149"/>
    </location>
</feature>
<feature type="transmembrane region" description="Helical" evidence="6">
    <location>
        <begin position="182"/>
        <end position="199"/>
    </location>
</feature>